<dbReference type="InterPro" id="IPR009826">
    <property type="entry name" value="DNA_circ_N"/>
</dbReference>
<name>A0A1P8EG58_9GAMM</name>
<gene>
    <name evidence="2" type="ORF">BEN76_03865</name>
</gene>
<dbReference type="STRING" id="487316.BEN76_03865"/>
<dbReference type="KEGG" id="asol:BEN76_03865"/>
<reference evidence="2 3" key="1">
    <citation type="submission" date="2016-08" db="EMBL/GenBank/DDBJ databases">
        <title>Complete genome sequence of Acinetobacter baylyi strain GFJ2.</title>
        <authorList>
            <person name="Tabata M."/>
            <person name="Kuboki S."/>
            <person name="Gibu N."/>
            <person name="Kinouchi Y."/>
            <person name="Vangnai A."/>
            <person name="Kasai D."/>
            <person name="Fukuda M."/>
        </authorList>
    </citation>
    <scope>NUCLEOTIDE SEQUENCE [LARGE SCALE GENOMIC DNA]</scope>
    <source>
        <strain evidence="2 3">GFJ2</strain>
    </source>
</reference>
<protein>
    <submittedName>
        <fullName evidence="2">Multidrug DMT transporter</fullName>
    </submittedName>
</protein>
<evidence type="ECO:0000259" key="1">
    <source>
        <dbReference type="Pfam" id="PF07157"/>
    </source>
</evidence>
<sequence>MGWKDDLQDASFRGVTCECTSTDTTASKSLSIKQSPYSDKANVEDMGNDPKKISLNAVFTGSDYKTYLDALIAAMDATGSGELIHPIDGIMQVYAVNHTVHHDAENPDFCTVSLEFLRADGNKEAVFIPVVTPTSIDPASIIDAPANGFKNFLEKLQLSDSNHFFSVVTNLRNGINTARSYFNLTKSAIENILEPANYIVSLVDDITKLVTVDTSISAISKWRDLVNRVGRFEKLFQDDDSPTELQQLWRATQVASMISITQQLIANVRNEMAQGNDVSLTPIDLAVVRQQNRQTIQSAINAEREQTTAEVGFIAVTQIQVYKELADTIHLQIQELIQTRPPITTTKVIVPCTLHFLAHQLYQDFTRADEIRRLNPDLQNPALLLAGMELMIYAR</sequence>
<dbReference type="Pfam" id="PF07157">
    <property type="entry name" value="DNA_circ_N"/>
    <property type="match status" value="1"/>
</dbReference>
<dbReference type="AlphaFoldDB" id="A0A1P8EG58"/>
<feature type="domain" description="DNA circulation N-terminal" evidence="1">
    <location>
        <begin position="7"/>
        <end position="93"/>
    </location>
</feature>
<dbReference type="Proteomes" id="UP000185674">
    <property type="component" value="Chromosome"/>
</dbReference>
<organism evidence="2 3">
    <name type="scientific">Acinetobacter soli</name>
    <dbReference type="NCBI Taxonomy" id="487316"/>
    <lineage>
        <taxon>Bacteria</taxon>
        <taxon>Pseudomonadati</taxon>
        <taxon>Pseudomonadota</taxon>
        <taxon>Gammaproteobacteria</taxon>
        <taxon>Moraxellales</taxon>
        <taxon>Moraxellaceae</taxon>
        <taxon>Acinetobacter</taxon>
    </lineage>
</organism>
<proteinExistence type="predicted"/>
<accession>A0A1P8EG58</accession>
<evidence type="ECO:0000313" key="3">
    <source>
        <dbReference type="Proteomes" id="UP000185674"/>
    </source>
</evidence>
<dbReference type="RefSeq" id="WP_076032305.1">
    <property type="nucleotide sequence ID" value="NZ_CP016896.1"/>
</dbReference>
<dbReference type="EMBL" id="CP016896">
    <property type="protein sequence ID" value="APV35199.1"/>
    <property type="molecule type" value="Genomic_DNA"/>
</dbReference>
<evidence type="ECO:0000313" key="2">
    <source>
        <dbReference type="EMBL" id="APV35199.1"/>
    </source>
</evidence>